<evidence type="ECO:0000313" key="3">
    <source>
        <dbReference type="Proteomes" id="UP000015101"/>
    </source>
</evidence>
<accession>T1FHX8</accession>
<organism evidence="2 3">
    <name type="scientific">Helobdella robusta</name>
    <name type="common">Californian leech</name>
    <dbReference type="NCBI Taxonomy" id="6412"/>
    <lineage>
        <taxon>Eukaryota</taxon>
        <taxon>Metazoa</taxon>
        <taxon>Spiralia</taxon>
        <taxon>Lophotrochozoa</taxon>
        <taxon>Annelida</taxon>
        <taxon>Clitellata</taxon>
        <taxon>Hirudinea</taxon>
        <taxon>Rhynchobdellida</taxon>
        <taxon>Glossiphoniidae</taxon>
        <taxon>Helobdella</taxon>
    </lineage>
</organism>
<dbReference type="HOGENOM" id="CLU_064172_0_1_1"/>
<dbReference type="CTD" id="20208427"/>
<keyword evidence="3" id="KW-1185">Reference proteome</keyword>
<dbReference type="OrthoDB" id="7477592at2759"/>
<dbReference type="RefSeq" id="XP_009030764.1">
    <property type="nucleotide sequence ID" value="XM_009032516.1"/>
</dbReference>
<sequence>MASKTVVINEMLYFLTNNFDIIDNEAFVFNISEFYSQEEVGSGLKCLKNELELNKNEITIKLISHGTNKKDKVADCIDILKCLKTNNLYEKCPVFVSKDLERVPKLENIIKINFENLRNEISGMLAKQQVCLLDTFESCKKQLTQVDSFNKQIFQLNEKLNSLKLNYDKTLIFAENTKDSNSLPRALNDANSNKYTNKNVTLGNEVIKTPTNTVKFSWADRANNDVQSDDNLNDDDFTLVQRSKNKIKSRALPSVKIKPEIPSAVQRQQQIQQIKKVIGKKTNCSTTLRSMKTEPRKKLVYVGKLDQCTSEDLINHLKAIDVKAISCIPLTKSIFNKKSSSYNNNNNTNNNSSQTNETKTSAAFRIMFLEIDFDKVMNEDNWPSGVILHEWCFFDNQVHQSVSNIAAPSSKNA</sequence>
<dbReference type="EMBL" id="AMQM01008036">
    <property type="status" value="NOT_ANNOTATED_CDS"/>
    <property type="molecule type" value="Genomic_DNA"/>
</dbReference>
<proteinExistence type="predicted"/>
<name>T1FHX8_HELRO</name>
<reference evidence="1 3" key="2">
    <citation type="journal article" date="2013" name="Nature">
        <title>Insights into bilaterian evolution from three spiralian genomes.</title>
        <authorList>
            <person name="Simakov O."/>
            <person name="Marletaz F."/>
            <person name="Cho S.J."/>
            <person name="Edsinger-Gonzales E."/>
            <person name="Havlak P."/>
            <person name="Hellsten U."/>
            <person name="Kuo D.H."/>
            <person name="Larsson T."/>
            <person name="Lv J."/>
            <person name="Arendt D."/>
            <person name="Savage R."/>
            <person name="Osoegawa K."/>
            <person name="de Jong P."/>
            <person name="Grimwood J."/>
            <person name="Chapman J.A."/>
            <person name="Shapiro H."/>
            <person name="Aerts A."/>
            <person name="Otillar R.P."/>
            <person name="Terry A.Y."/>
            <person name="Boore J.L."/>
            <person name="Grigoriev I.V."/>
            <person name="Lindberg D.R."/>
            <person name="Seaver E.C."/>
            <person name="Weisblat D.A."/>
            <person name="Putnam N.H."/>
            <person name="Rokhsar D.S."/>
        </authorList>
    </citation>
    <scope>NUCLEOTIDE SEQUENCE</scope>
</reference>
<reference evidence="2" key="3">
    <citation type="submission" date="2015-06" db="UniProtKB">
        <authorList>
            <consortium name="EnsemblMetazoa"/>
        </authorList>
    </citation>
    <scope>IDENTIFICATION</scope>
</reference>
<dbReference type="AlphaFoldDB" id="T1FHX8"/>
<dbReference type="EMBL" id="KB097717">
    <property type="protein sequence ID" value="ESN91137.1"/>
    <property type="molecule type" value="Genomic_DNA"/>
</dbReference>
<dbReference type="Proteomes" id="UP000015101">
    <property type="component" value="Unassembled WGS sequence"/>
</dbReference>
<dbReference type="EnsemblMetazoa" id="HelroT182212">
    <property type="protein sequence ID" value="HelroP182212"/>
    <property type="gene ID" value="HelroG182212"/>
</dbReference>
<dbReference type="InParanoid" id="T1FHX8"/>
<dbReference type="KEGG" id="hro:HELRODRAFT_182212"/>
<evidence type="ECO:0000313" key="2">
    <source>
        <dbReference type="EnsemblMetazoa" id="HelroP182212"/>
    </source>
</evidence>
<reference evidence="3" key="1">
    <citation type="submission" date="2012-12" db="EMBL/GenBank/DDBJ databases">
        <authorList>
            <person name="Hellsten U."/>
            <person name="Grimwood J."/>
            <person name="Chapman J.A."/>
            <person name="Shapiro H."/>
            <person name="Aerts A."/>
            <person name="Otillar R.P."/>
            <person name="Terry A.Y."/>
            <person name="Boore J.L."/>
            <person name="Simakov O."/>
            <person name="Marletaz F."/>
            <person name="Cho S.-J."/>
            <person name="Edsinger-Gonzales E."/>
            <person name="Havlak P."/>
            <person name="Kuo D.-H."/>
            <person name="Larsson T."/>
            <person name="Lv J."/>
            <person name="Arendt D."/>
            <person name="Savage R."/>
            <person name="Osoegawa K."/>
            <person name="de Jong P."/>
            <person name="Lindberg D.R."/>
            <person name="Seaver E.C."/>
            <person name="Weisblat D.A."/>
            <person name="Putnam N.H."/>
            <person name="Grigoriev I.V."/>
            <person name="Rokhsar D.S."/>
        </authorList>
    </citation>
    <scope>NUCLEOTIDE SEQUENCE</scope>
</reference>
<protein>
    <submittedName>
        <fullName evidence="1 2">Uncharacterized protein</fullName>
    </submittedName>
</protein>
<dbReference type="GeneID" id="20208427"/>
<evidence type="ECO:0000313" key="1">
    <source>
        <dbReference type="EMBL" id="ESN91137.1"/>
    </source>
</evidence>
<gene>
    <name evidence="2" type="primary">20208427</name>
    <name evidence="1" type="ORF">HELRODRAFT_182212</name>
</gene>
<dbReference type="eggNOG" id="ENOG502T2ME">
    <property type="taxonomic scope" value="Eukaryota"/>
</dbReference>